<comment type="subcellular location">
    <subcellularLocation>
        <location evidence="1">Nucleus</location>
    </subcellularLocation>
</comment>
<organism evidence="7 8">
    <name type="scientific">Megalurothrips usitatus</name>
    <name type="common">bean blossom thrips</name>
    <dbReference type="NCBI Taxonomy" id="439358"/>
    <lineage>
        <taxon>Eukaryota</taxon>
        <taxon>Metazoa</taxon>
        <taxon>Ecdysozoa</taxon>
        <taxon>Arthropoda</taxon>
        <taxon>Hexapoda</taxon>
        <taxon>Insecta</taxon>
        <taxon>Pterygota</taxon>
        <taxon>Neoptera</taxon>
        <taxon>Paraneoptera</taxon>
        <taxon>Thysanoptera</taxon>
        <taxon>Terebrantia</taxon>
        <taxon>Thripoidea</taxon>
        <taxon>Thripidae</taxon>
        <taxon>Megalurothrips</taxon>
    </lineage>
</organism>
<dbReference type="Gene3D" id="2.40.50.1060">
    <property type="match status" value="1"/>
</dbReference>
<feature type="compositionally biased region" description="Polar residues" evidence="5">
    <location>
        <begin position="418"/>
        <end position="427"/>
    </location>
</feature>
<feature type="compositionally biased region" description="Polar residues" evidence="5">
    <location>
        <begin position="758"/>
        <end position="767"/>
    </location>
</feature>
<dbReference type="GO" id="GO:0005736">
    <property type="term" value="C:RNA polymerase I complex"/>
    <property type="evidence" value="ECO:0007669"/>
    <property type="project" value="TreeGrafter"/>
</dbReference>
<dbReference type="InterPro" id="IPR036898">
    <property type="entry name" value="RNA_pol_Rpb7-like_N_sf"/>
</dbReference>
<keyword evidence="4" id="KW-0539">Nucleus</keyword>
<evidence type="ECO:0000256" key="4">
    <source>
        <dbReference type="ARBA" id="ARBA00023242"/>
    </source>
</evidence>
<evidence type="ECO:0000256" key="3">
    <source>
        <dbReference type="ARBA" id="ARBA00023163"/>
    </source>
</evidence>
<dbReference type="PANTHER" id="PTHR12709">
    <property type="entry name" value="DNA-DIRECTED RNA POLYMERASE II, III"/>
    <property type="match status" value="1"/>
</dbReference>
<evidence type="ECO:0000256" key="5">
    <source>
        <dbReference type="SAM" id="MobiDB-lite"/>
    </source>
</evidence>
<evidence type="ECO:0000259" key="6">
    <source>
        <dbReference type="Pfam" id="PF17875"/>
    </source>
</evidence>
<keyword evidence="8" id="KW-1185">Reference proteome</keyword>
<dbReference type="PANTHER" id="PTHR12709:SF5">
    <property type="entry name" value="DNA-DIRECTED RNA POLYMERASE I SUBUNIT RPA43"/>
    <property type="match status" value="1"/>
</dbReference>
<dbReference type="InterPro" id="IPR041178">
    <property type="entry name" value="RPA43_OB"/>
</dbReference>
<evidence type="ECO:0000256" key="1">
    <source>
        <dbReference type="ARBA" id="ARBA00004123"/>
    </source>
</evidence>
<reference evidence="7" key="1">
    <citation type="submission" date="2022-12" db="EMBL/GenBank/DDBJ databases">
        <title>Chromosome-level genome assembly of the bean flower thrips Megalurothrips usitatus.</title>
        <authorList>
            <person name="Ma L."/>
            <person name="Liu Q."/>
            <person name="Li H."/>
            <person name="Cai W."/>
        </authorList>
    </citation>
    <scope>NUCLEOTIDE SEQUENCE</scope>
    <source>
        <strain evidence="7">Cailab_2022a</strain>
    </source>
</reference>
<sequence length="1042" mass="113358">MPAVIPWVDDVLQKLVSDPDSCIFLDQKRIQVVLQPFHLQDLKSAVRDLLNESVDSYHKSLNGILLSYKRLKVVNKSARVAAETSGLVLDVEADFYVFRPEVGSVLKGVVNKVSNDHVGALLHHRFNISCPRPSVESKSVKWLGNKVVMSQEVIIKVKEKDFAGKMPFFKGKLLEIGRVLAEEERKSNKKKKAGEASIVEAPDTSEPSSTPTPKKRKLKLEETQDEIKVKKSKKEPKTDDTKSSVVGILKSEQILPEKSSAKKKKKMSVGSIDDVDFIPRLSLDVSQLPEDLPPPNADSTHFDLAKANSSLTGKSEKKKKTNLGLSAIREESTDGAKGLSSVNNMNLTGKSQKSIEEKTSKKKKKDEVKQNDADGKKKLSKKEMSYESSVGEKVQDQNPPLKKETKAKKSKELLSETNPDTNTQQAPSKSKKKQKEKGLENASLTNSSELKHVPPSTESISSSLTKKEAKAKKGKELQSKVNPVANEQHASDAGRELQTPSKSKKKQKEKALDSSSLNLDREKKPTPASADTTKDSQSSSKSKKKLKEEKSPTPPTQLKKKKDRELHDILTNDCVDSDDTIPPGQKLVRESPVKQVGSSGKRSSLSVSFGKNPEISYFSAGDNVMNLGSRKGDRQTPLMFGTMDGKVIPPPESPVKRSPAKNPKYSDSDSDSDAPSPKKMAAVSPKKAAVLSPVKREIVSPAKNTKTDDSDSDSEPPSPRKVVVTSTRKAADDSDSEAEDVQSNNNREQVYDSDDSDQVTSAQNKLLQSMGVMQSPLKSARPNVKQDSSDSDSDGSTKANNTVSPGQSKSSLTKLGNGPAVKAKSKKNMLANSNSSEKNLPLKAPQATKSKATKTPGGKKVSAPAVPVANDTDSGDSDLDVEVMRRALLAAVTEPTKIGRPKKGTKSPAKATPAKNTPKKPKPIAKSTPEPVRGVSQNLSVDTDSDSGPDDRNTTILLSEIRERKESELKGKKKTNVKQVKGKKALVPIISEDSKKDKSEVKEPKKKQETKGKGKKKPSADEEISDVMQRLLQQAKLNIGMT</sequence>
<proteinExistence type="predicted"/>
<accession>A0AAV7XNA7</accession>
<feature type="compositionally biased region" description="Basic and acidic residues" evidence="5">
    <location>
        <begin position="960"/>
        <end position="970"/>
    </location>
</feature>
<gene>
    <name evidence="7" type="ORF">ONE63_009979</name>
</gene>
<comment type="caution">
    <text evidence="7">The sequence shown here is derived from an EMBL/GenBank/DDBJ whole genome shotgun (WGS) entry which is preliminary data.</text>
</comment>
<dbReference type="AlphaFoldDB" id="A0AAV7XNA7"/>
<feature type="compositionally biased region" description="Low complexity" evidence="5">
    <location>
        <begin position="906"/>
        <end position="916"/>
    </location>
</feature>
<keyword evidence="3" id="KW-0804">Transcription</keyword>
<feature type="domain" description="RPA43 OB" evidence="6">
    <location>
        <begin position="100"/>
        <end position="193"/>
    </location>
</feature>
<dbReference type="Gene3D" id="3.30.1490.120">
    <property type="entry name" value="RNA polymerase Rpb7-like, N-terminal domain"/>
    <property type="match status" value="1"/>
</dbReference>
<evidence type="ECO:0000256" key="2">
    <source>
        <dbReference type="ARBA" id="ARBA00022478"/>
    </source>
</evidence>
<feature type="compositionally biased region" description="Basic and acidic residues" evidence="5">
    <location>
        <begin position="219"/>
        <end position="242"/>
    </location>
</feature>
<feature type="compositionally biased region" description="Polar residues" evidence="5">
    <location>
        <begin position="796"/>
        <end position="814"/>
    </location>
</feature>
<dbReference type="Pfam" id="PF17875">
    <property type="entry name" value="RPA43_OB"/>
    <property type="match status" value="1"/>
</dbReference>
<dbReference type="Proteomes" id="UP001075354">
    <property type="component" value="Chromosome 8"/>
</dbReference>
<feature type="compositionally biased region" description="Low complexity" evidence="5">
    <location>
        <begin position="528"/>
        <end position="540"/>
    </location>
</feature>
<feature type="compositionally biased region" description="Basic residues" evidence="5">
    <location>
        <begin position="971"/>
        <end position="984"/>
    </location>
</feature>
<feature type="compositionally biased region" description="Basic and acidic residues" evidence="5">
    <location>
        <begin position="353"/>
        <end position="385"/>
    </location>
</feature>
<feature type="compositionally biased region" description="Basic and acidic residues" evidence="5">
    <location>
        <begin position="992"/>
        <end position="1012"/>
    </location>
</feature>
<feature type="region of interest" description="Disordered" evidence="5">
    <location>
        <begin position="184"/>
        <end position="271"/>
    </location>
</feature>
<dbReference type="InterPro" id="IPR045113">
    <property type="entry name" value="Rpb7-like"/>
</dbReference>
<feature type="compositionally biased region" description="Polar residues" evidence="5">
    <location>
        <begin position="340"/>
        <end position="349"/>
    </location>
</feature>
<evidence type="ECO:0000313" key="8">
    <source>
        <dbReference type="Proteomes" id="UP001075354"/>
    </source>
</evidence>
<protein>
    <recommendedName>
        <fullName evidence="6">RPA43 OB domain-containing protein</fullName>
    </recommendedName>
</protein>
<feature type="compositionally biased region" description="Low complexity" evidence="5">
    <location>
        <begin position="597"/>
        <end position="610"/>
    </location>
</feature>
<dbReference type="GO" id="GO:0006362">
    <property type="term" value="P:transcription elongation by RNA polymerase I"/>
    <property type="evidence" value="ECO:0007669"/>
    <property type="project" value="TreeGrafter"/>
</dbReference>
<name>A0AAV7XNA7_9NEOP</name>
<evidence type="ECO:0000313" key="7">
    <source>
        <dbReference type="EMBL" id="KAJ1525143.1"/>
    </source>
</evidence>
<dbReference type="GO" id="GO:0006352">
    <property type="term" value="P:DNA-templated transcription initiation"/>
    <property type="evidence" value="ECO:0007669"/>
    <property type="project" value="InterPro"/>
</dbReference>
<keyword evidence="2" id="KW-0240">DNA-directed RNA polymerase</keyword>
<feature type="region of interest" description="Disordered" evidence="5">
    <location>
        <begin position="286"/>
        <end position="1025"/>
    </location>
</feature>
<dbReference type="EMBL" id="JAPTSV010000008">
    <property type="protein sequence ID" value="KAJ1525143.1"/>
    <property type="molecule type" value="Genomic_DNA"/>
</dbReference>